<dbReference type="Gene3D" id="1.10.10.10">
    <property type="entry name" value="Winged helix-like DNA-binding domain superfamily/Winged helix DNA-binding domain"/>
    <property type="match status" value="1"/>
</dbReference>
<evidence type="ECO:0000256" key="1">
    <source>
        <dbReference type="ARBA" id="ARBA00001966"/>
    </source>
</evidence>
<name>A0ABY1NT19_9BACT</name>
<dbReference type="InterPro" id="IPR007197">
    <property type="entry name" value="rSAM"/>
</dbReference>
<keyword evidence="3" id="KW-0949">S-adenosyl-L-methionine</keyword>
<evidence type="ECO:0000256" key="5">
    <source>
        <dbReference type="ARBA" id="ARBA00023004"/>
    </source>
</evidence>
<keyword evidence="4" id="KW-0479">Metal-binding</keyword>
<dbReference type="CDD" id="cd01335">
    <property type="entry name" value="Radical_SAM"/>
    <property type="match status" value="1"/>
</dbReference>
<dbReference type="InterPro" id="IPR040084">
    <property type="entry name" value="GTPase_Obg"/>
</dbReference>
<dbReference type="InterPro" id="IPR058240">
    <property type="entry name" value="rSAM_sf"/>
</dbReference>
<accession>A0ABY1NT19</accession>
<evidence type="ECO:0000259" key="7">
    <source>
        <dbReference type="PROSITE" id="PS51918"/>
    </source>
</evidence>
<evidence type="ECO:0000256" key="6">
    <source>
        <dbReference type="ARBA" id="ARBA00023014"/>
    </source>
</evidence>
<dbReference type="Gene3D" id="3.20.20.70">
    <property type="entry name" value="Aldolase class I"/>
    <property type="match status" value="1"/>
</dbReference>
<dbReference type="Pfam" id="PF04055">
    <property type="entry name" value="Radical_SAM"/>
    <property type="match status" value="1"/>
</dbReference>
<proteinExistence type="predicted"/>
<dbReference type="SFLD" id="SFLDS00029">
    <property type="entry name" value="Radical_SAM"/>
    <property type="match status" value="1"/>
</dbReference>
<evidence type="ECO:0000256" key="2">
    <source>
        <dbReference type="ARBA" id="ARBA00022485"/>
    </source>
</evidence>
<comment type="caution">
    <text evidence="8">The sequence shown here is derived from an EMBL/GenBank/DDBJ whole genome shotgun (WGS) entry which is preliminary data.</text>
</comment>
<sequence length="309" mass="35109">MKYIFGPVFSRRLGISLGVDLVPYKVCSMDCLYCEVGRTSEKTLKRAEYVPFEAVKSELEDYLSFKPELDYITFSGYGEPTLYSRLGELIGWLKNNYSYSLALLTNSSLLYDDRVLEEIKTLDVVLPSLDAGCEETFRKLNRPVDGLTLKKVVEGIKKLMSVTSGEVWLETVFVKGVNDSEEEIERIGKLVHEISPHRWQLNTVVRPPAYNVQGLSYEELERIKEKVKYPKTEIVARSKTDRRKLPVKEIEKEIVALLSRRPCPASEIADALNLLQEEVDSIVSKLVREGKIIEINFGGEPYLKAVSDG</sequence>
<keyword evidence="2" id="KW-0004">4Fe-4S</keyword>
<dbReference type="SFLD" id="SFLDG01083">
    <property type="entry name" value="Uncharacterised_Radical_SAM_Su"/>
    <property type="match status" value="1"/>
</dbReference>
<dbReference type="Proteomes" id="UP001157911">
    <property type="component" value="Unassembled WGS sequence"/>
</dbReference>
<evidence type="ECO:0000313" key="8">
    <source>
        <dbReference type="EMBL" id="SMP17420.1"/>
    </source>
</evidence>
<comment type="cofactor">
    <cofactor evidence="1">
        <name>[4Fe-4S] cluster</name>
        <dbReference type="ChEBI" id="CHEBI:49883"/>
    </cofactor>
</comment>
<dbReference type="PANTHER" id="PTHR43787:SF11">
    <property type="entry name" value="UPF0026 PROTEIN SLR1464"/>
    <property type="match status" value="1"/>
</dbReference>
<feature type="domain" description="Radical SAM core" evidence="7">
    <location>
        <begin position="7"/>
        <end position="242"/>
    </location>
</feature>
<keyword evidence="6" id="KW-0411">Iron-sulfur</keyword>
<gene>
    <name evidence="8" type="ORF">SAMN06265339_1526</name>
</gene>
<dbReference type="PANTHER" id="PTHR43787">
    <property type="entry name" value="FEMO COFACTOR BIOSYNTHESIS PROTEIN NIFB-RELATED"/>
    <property type="match status" value="1"/>
</dbReference>
<dbReference type="PROSITE" id="PS51918">
    <property type="entry name" value="RADICAL_SAM"/>
    <property type="match status" value="1"/>
</dbReference>
<dbReference type="InterPro" id="IPR036388">
    <property type="entry name" value="WH-like_DNA-bd_sf"/>
</dbReference>
<dbReference type="InterPro" id="IPR013785">
    <property type="entry name" value="Aldolase_TIM"/>
</dbReference>
<keyword evidence="9" id="KW-1185">Reference proteome</keyword>
<reference evidence="8 9" key="1">
    <citation type="submission" date="2017-05" db="EMBL/GenBank/DDBJ databases">
        <authorList>
            <person name="Varghese N."/>
            <person name="Submissions S."/>
        </authorList>
    </citation>
    <scope>NUCLEOTIDE SEQUENCE [LARGE SCALE GENOMIC DNA]</scope>
    <source>
        <strain evidence="8 9">DSM 15522</strain>
    </source>
</reference>
<protein>
    <submittedName>
        <fullName evidence="8">Wyosine [tRNA(Phe)-imidazoG37] synthetase, radical SAM superfamily</fullName>
    </submittedName>
</protein>
<dbReference type="EMBL" id="FXUB01000005">
    <property type="protein sequence ID" value="SMP17420.1"/>
    <property type="molecule type" value="Genomic_DNA"/>
</dbReference>
<evidence type="ECO:0000313" key="9">
    <source>
        <dbReference type="Proteomes" id="UP001157911"/>
    </source>
</evidence>
<keyword evidence="5" id="KW-0408">Iron</keyword>
<evidence type="ECO:0000256" key="4">
    <source>
        <dbReference type="ARBA" id="ARBA00022723"/>
    </source>
</evidence>
<dbReference type="SUPFAM" id="SSF102114">
    <property type="entry name" value="Radical SAM enzymes"/>
    <property type="match status" value="1"/>
</dbReference>
<dbReference type="RefSeq" id="WP_283400973.1">
    <property type="nucleotide sequence ID" value="NZ_FXUB01000005.1"/>
</dbReference>
<organism evidence="8 9">
    <name type="scientific">Desulfurobacterium pacificum</name>
    <dbReference type="NCBI Taxonomy" id="240166"/>
    <lineage>
        <taxon>Bacteria</taxon>
        <taxon>Pseudomonadati</taxon>
        <taxon>Aquificota</taxon>
        <taxon>Aquificia</taxon>
        <taxon>Desulfurobacteriales</taxon>
        <taxon>Desulfurobacteriaceae</taxon>
        <taxon>Desulfurobacterium</taxon>
    </lineage>
</organism>
<evidence type="ECO:0000256" key="3">
    <source>
        <dbReference type="ARBA" id="ARBA00022691"/>
    </source>
</evidence>